<dbReference type="InterPro" id="IPR000315">
    <property type="entry name" value="Znf_B-box"/>
</dbReference>
<dbReference type="GeneTree" id="ENSGT00970000193381"/>
<dbReference type="PANTHER" id="PTHR24103">
    <property type="entry name" value="E3 UBIQUITIN-PROTEIN LIGASE TRIM"/>
    <property type="match status" value="1"/>
</dbReference>
<dbReference type="eggNOG" id="KOG2177">
    <property type="taxonomic scope" value="Eukaryota"/>
</dbReference>
<dbReference type="SMART" id="SM00336">
    <property type="entry name" value="BBOX"/>
    <property type="match status" value="1"/>
</dbReference>
<dbReference type="InterPro" id="IPR001870">
    <property type="entry name" value="B30.2/SPRY"/>
</dbReference>
<dbReference type="InterPro" id="IPR003879">
    <property type="entry name" value="Butyrophylin_SPRY"/>
</dbReference>
<dbReference type="PROSITE" id="PS50089">
    <property type="entry name" value="ZF_RING_2"/>
    <property type="match status" value="1"/>
</dbReference>
<dbReference type="AlphaFoldDB" id="M4AJD1"/>
<dbReference type="Gene3D" id="3.30.40.10">
    <property type="entry name" value="Zinc/RING finger domain, C3HC4 (zinc finger)"/>
    <property type="match status" value="1"/>
</dbReference>
<dbReference type="InParanoid" id="M4AJD1"/>
<evidence type="ECO:0000256" key="2">
    <source>
        <dbReference type="ARBA" id="ARBA00022771"/>
    </source>
</evidence>
<dbReference type="GO" id="GO:0008270">
    <property type="term" value="F:zinc ion binding"/>
    <property type="evidence" value="ECO:0007669"/>
    <property type="project" value="UniProtKB-KW"/>
</dbReference>
<keyword evidence="3" id="KW-0862">Zinc</keyword>
<dbReference type="CDD" id="cd12893">
    <property type="entry name" value="SPRY_PRY_TRIM35"/>
    <property type="match status" value="1"/>
</dbReference>
<dbReference type="InterPro" id="IPR050143">
    <property type="entry name" value="TRIM/RBCC"/>
</dbReference>
<dbReference type="Pfam" id="PF00622">
    <property type="entry name" value="SPRY"/>
    <property type="match status" value="1"/>
</dbReference>
<dbReference type="Proteomes" id="UP000002852">
    <property type="component" value="Unassembled WGS sequence"/>
</dbReference>
<evidence type="ECO:0008006" key="11">
    <source>
        <dbReference type="Google" id="ProtNLM"/>
    </source>
</evidence>
<evidence type="ECO:0000256" key="3">
    <source>
        <dbReference type="ARBA" id="ARBA00022833"/>
    </source>
</evidence>
<dbReference type="PRINTS" id="PR01407">
    <property type="entry name" value="BUTYPHLNCDUF"/>
</dbReference>
<dbReference type="Ensembl" id="ENSXMAT00000014593.2">
    <property type="protein sequence ID" value="ENSXMAP00000014575.2"/>
    <property type="gene ID" value="ENSXMAG00000014556.2"/>
</dbReference>
<reference evidence="10" key="1">
    <citation type="submission" date="2012-01" db="EMBL/GenBank/DDBJ databases">
        <authorList>
            <person name="Walter R."/>
            <person name="Schartl M."/>
            <person name="Warren W."/>
        </authorList>
    </citation>
    <scope>NUCLEOTIDE SEQUENCE [LARGE SCALE GENOMIC DNA]</scope>
    <source>
        <strain evidence="10">JP 163 A</strain>
    </source>
</reference>
<reference evidence="9" key="4">
    <citation type="submission" date="2025-09" db="UniProtKB">
        <authorList>
            <consortium name="Ensembl"/>
        </authorList>
    </citation>
    <scope>IDENTIFICATION</scope>
    <source>
        <strain evidence="9">JP 163 A</strain>
    </source>
</reference>
<proteinExistence type="predicted"/>
<evidence type="ECO:0000313" key="10">
    <source>
        <dbReference type="Proteomes" id="UP000002852"/>
    </source>
</evidence>
<dbReference type="Pfam" id="PF13765">
    <property type="entry name" value="PRY"/>
    <property type="match status" value="1"/>
</dbReference>
<keyword evidence="1" id="KW-0479">Metal-binding</keyword>
<dbReference type="InterPro" id="IPR003877">
    <property type="entry name" value="SPRY_dom"/>
</dbReference>
<dbReference type="SUPFAM" id="SSF49899">
    <property type="entry name" value="Concanavalin A-like lectins/glucanases"/>
    <property type="match status" value="1"/>
</dbReference>
<dbReference type="InterPro" id="IPR027370">
    <property type="entry name" value="Znf-RING_euk"/>
</dbReference>
<dbReference type="SUPFAM" id="SSF57850">
    <property type="entry name" value="RING/U-box"/>
    <property type="match status" value="1"/>
</dbReference>
<organism evidence="9 10">
    <name type="scientific">Xiphophorus maculatus</name>
    <name type="common">Southern platyfish</name>
    <name type="synonym">Platypoecilus maculatus</name>
    <dbReference type="NCBI Taxonomy" id="8083"/>
    <lineage>
        <taxon>Eukaryota</taxon>
        <taxon>Metazoa</taxon>
        <taxon>Chordata</taxon>
        <taxon>Craniata</taxon>
        <taxon>Vertebrata</taxon>
        <taxon>Euteleostomi</taxon>
        <taxon>Actinopterygii</taxon>
        <taxon>Neopterygii</taxon>
        <taxon>Teleostei</taxon>
        <taxon>Neoteleostei</taxon>
        <taxon>Acanthomorphata</taxon>
        <taxon>Ovalentaria</taxon>
        <taxon>Atherinomorphae</taxon>
        <taxon>Cyprinodontiformes</taxon>
        <taxon>Poeciliidae</taxon>
        <taxon>Poeciliinae</taxon>
        <taxon>Xiphophorus</taxon>
    </lineage>
</organism>
<dbReference type="InterPro" id="IPR006574">
    <property type="entry name" value="PRY"/>
</dbReference>
<evidence type="ECO:0000259" key="7">
    <source>
        <dbReference type="PROSITE" id="PS50119"/>
    </source>
</evidence>
<dbReference type="Pfam" id="PF13445">
    <property type="entry name" value="zf-RING_UBOX"/>
    <property type="match status" value="1"/>
</dbReference>
<accession>M4AJD1</accession>
<name>M4AJD1_XIPMA</name>
<feature type="coiled-coil region" evidence="5">
    <location>
        <begin position="197"/>
        <end position="224"/>
    </location>
</feature>
<evidence type="ECO:0000256" key="1">
    <source>
        <dbReference type="ARBA" id="ARBA00022723"/>
    </source>
</evidence>
<dbReference type="HOGENOM" id="CLU_013137_0_3_1"/>
<dbReference type="SMART" id="SM00589">
    <property type="entry name" value="PRY"/>
    <property type="match status" value="1"/>
</dbReference>
<protein>
    <recommendedName>
        <fullName evidence="11">Tripartite motif containing 35-12</fullName>
    </recommendedName>
</protein>
<evidence type="ECO:0000256" key="4">
    <source>
        <dbReference type="PROSITE-ProRule" id="PRU00024"/>
    </source>
</evidence>
<evidence type="ECO:0000259" key="8">
    <source>
        <dbReference type="PROSITE" id="PS50188"/>
    </source>
</evidence>
<feature type="domain" description="B30.2/SPRY" evidence="8">
    <location>
        <begin position="266"/>
        <end position="454"/>
    </location>
</feature>
<dbReference type="PROSITE" id="PS00518">
    <property type="entry name" value="ZF_RING_1"/>
    <property type="match status" value="1"/>
</dbReference>
<dbReference type="InterPro" id="IPR017907">
    <property type="entry name" value="Znf_RING_CS"/>
</dbReference>
<feature type="domain" description="B box-type" evidence="7">
    <location>
        <begin position="76"/>
        <end position="117"/>
    </location>
</feature>
<dbReference type="InterPro" id="IPR043136">
    <property type="entry name" value="B30.2/SPRY_sf"/>
</dbReference>
<evidence type="ECO:0000313" key="9">
    <source>
        <dbReference type="Ensembl" id="ENSXMAP00000014575.2"/>
    </source>
</evidence>
<reference evidence="9" key="3">
    <citation type="submission" date="2025-08" db="UniProtKB">
        <authorList>
            <consortium name="Ensembl"/>
        </authorList>
    </citation>
    <scope>IDENTIFICATION</scope>
    <source>
        <strain evidence="9">JP 163 A</strain>
    </source>
</reference>
<evidence type="ECO:0000259" key="6">
    <source>
        <dbReference type="PROSITE" id="PS50089"/>
    </source>
</evidence>
<dbReference type="SMART" id="SM00184">
    <property type="entry name" value="RING"/>
    <property type="match status" value="1"/>
</dbReference>
<dbReference type="SUPFAM" id="SSF57845">
    <property type="entry name" value="B-box zinc-binding domain"/>
    <property type="match status" value="1"/>
</dbReference>
<evidence type="ECO:0000256" key="5">
    <source>
        <dbReference type="SAM" id="Coils"/>
    </source>
</evidence>
<keyword evidence="2 4" id="KW-0863">Zinc-finger</keyword>
<dbReference type="PROSITE" id="PS50188">
    <property type="entry name" value="B302_SPRY"/>
    <property type="match status" value="1"/>
</dbReference>
<dbReference type="Pfam" id="PF00643">
    <property type="entry name" value="zf-B_box"/>
    <property type="match status" value="1"/>
</dbReference>
<dbReference type="InterPro" id="IPR013320">
    <property type="entry name" value="ConA-like_dom_sf"/>
</dbReference>
<keyword evidence="5" id="KW-0175">Coiled coil</keyword>
<reference evidence="10" key="2">
    <citation type="journal article" date="2013" name="Nat. Genet.">
        <title>The genome of the platyfish, Xiphophorus maculatus, provides insights into evolutionary adaptation and several complex traits.</title>
        <authorList>
            <person name="Schartl M."/>
            <person name="Walter R.B."/>
            <person name="Shen Y."/>
            <person name="Garcia T."/>
            <person name="Catchen J."/>
            <person name="Amores A."/>
            <person name="Braasch I."/>
            <person name="Chalopin D."/>
            <person name="Volff J.N."/>
            <person name="Lesch K.P."/>
            <person name="Bisazza A."/>
            <person name="Minx P."/>
            <person name="Hillier L."/>
            <person name="Wilson R.K."/>
            <person name="Fuerstenberg S."/>
            <person name="Boore J."/>
            <person name="Searle S."/>
            <person name="Postlethwait J.H."/>
            <person name="Warren W.C."/>
        </authorList>
    </citation>
    <scope>NUCLEOTIDE SEQUENCE [LARGE SCALE GENOMIC DNA]</scope>
    <source>
        <strain evidence="10">JP 163 A</strain>
    </source>
</reference>
<dbReference type="Gene3D" id="2.60.120.920">
    <property type="match status" value="1"/>
</dbReference>
<dbReference type="InterPro" id="IPR013083">
    <property type="entry name" value="Znf_RING/FYVE/PHD"/>
</dbReference>
<dbReference type="Gene3D" id="3.30.160.60">
    <property type="entry name" value="Classic Zinc Finger"/>
    <property type="match status" value="1"/>
</dbReference>
<dbReference type="OMA" id="ENTEWFV"/>
<dbReference type="InterPro" id="IPR001841">
    <property type="entry name" value="Znf_RING"/>
</dbReference>
<sequence length="466" mass="53268">LSRATNYTQTHTPTQEMPPKSLDLYCPICKDIFRDPVDLLCSHSFCRECLNKWWKDKISPNCPICRRISSINNGISREVCCRLHGERFKLFCVDDKELLCLVCQHSGDHYGHKLQPVNEVAQGRRNELRKALRPLLDKLKVFKDEKGNLDQTAEYIKLQAQQAEGRIKEQFRKLHLFLHKEEDSRISALRTEENKKTQKLSLKIDALSREIAALSRTIKDTEGLIKAQDAVMLQSYRTAAETIQQRLLLENPQPVSGALIDVAKHLGNLSFNIWNKMKHLVSYTPVVLDPNSANFELILSEDLTSVRCGQKQNIPDNPERFDFFRIVLGSEGFMTGTYSWDVEVGDNTDWFVGVASQDVQRKGIHPTRLWRIGCLKGKYVARALSEPSTVLPVSGQLSRIKTILDWNRGKLMFLDLNTNTVIHTFTCSFTEKLFPYFNSAHASPLKLIPENVSLRIIPEKLCLKSS</sequence>
<feature type="domain" description="RING-type" evidence="6">
    <location>
        <begin position="26"/>
        <end position="66"/>
    </location>
</feature>
<dbReference type="PROSITE" id="PS50119">
    <property type="entry name" value="ZF_BBOX"/>
    <property type="match status" value="1"/>
</dbReference>
<keyword evidence="10" id="KW-1185">Reference proteome</keyword>